<dbReference type="OrthoDB" id="982440at2"/>
<accession>L8JZ96</accession>
<dbReference type="EMBL" id="AMZN01000012">
    <property type="protein sequence ID" value="ELR72979.1"/>
    <property type="molecule type" value="Genomic_DNA"/>
</dbReference>
<reference evidence="1 2" key="1">
    <citation type="submission" date="2012-12" db="EMBL/GenBank/DDBJ databases">
        <title>Genome assembly of Fulvivirga imtechensis AK7.</title>
        <authorList>
            <person name="Nupur N."/>
            <person name="Khatri I."/>
            <person name="Kumar R."/>
            <person name="Subramanian S."/>
            <person name="Pinnaka A."/>
        </authorList>
    </citation>
    <scope>NUCLEOTIDE SEQUENCE [LARGE SCALE GENOMIC DNA]</scope>
    <source>
        <strain evidence="1 2">AK7</strain>
    </source>
</reference>
<proteinExistence type="predicted"/>
<comment type="caution">
    <text evidence="1">The sequence shown here is derived from an EMBL/GenBank/DDBJ whole genome shotgun (WGS) entry which is preliminary data.</text>
</comment>
<dbReference type="Proteomes" id="UP000011135">
    <property type="component" value="Unassembled WGS sequence"/>
</dbReference>
<gene>
    <name evidence="1" type="ORF">C900_00481</name>
</gene>
<organism evidence="1 2">
    <name type="scientific">Fulvivirga imtechensis AK7</name>
    <dbReference type="NCBI Taxonomy" id="1237149"/>
    <lineage>
        <taxon>Bacteria</taxon>
        <taxon>Pseudomonadati</taxon>
        <taxon>Bacteroidota</taxon>
        <taxon>Cytophagia</taxon>
        <taxon>Cytophagales</taxon>
        <taxon>Fulvivirgaceae</taxon>
        <taxon>Fulvivirga</taxon>
    </lineage>
</organism>
<dbReference type="AlphaFoldDB" id="L8JZ96"/>
<protein>
    <submittedName>
        <fullName evidence="1">Uncharacterized protein</fullName>
    </submittedName>
</protein>
<dbReference type="RefSeq" id="WP_009578394.1">
    <property type="nucleotide sequence ID" value="NZ_AMZN01000012.1"/>
</dbReference>
<name>L8JZ96_9BACT</name>
<keyword evidence="2" id="KW-1185">Reference proteome</keyword>
<evidence type="ECO:0000313" key="2">
    <source>
        <dbReference type="Proteomes" id="UP000011135"/>
    </source>
</evidence>
<sequence length="68" mass="7703">MKNEGKEIKLRRALILGNFYDKKVRIVRALSEGYEIIIDTVVGIKPDTVLTKGGRNIPTNSIKTIYQL</sequence>
<evidence type="ECO:0000313" key="1">
    <source>
        <dbReference type="EMBL" id="ELR72979.1"/>
    </source>
</evidence>